<evidence type="ECO:0000256" key="9">
    <source>
        <dbReference type="RuleBase" id="RU000617"/>
    </source>
</evidence>
<dbReference type="InterPro" id="IPR000977">
    <property type="entry name" value="DNA_ligase_ATP-dep"/>
</dbReference>
<dbReference type="GO" id="GO:0006281">
    <property type="term" value="P:DNA repair"/>
    <property type="evidence" value="ECO:0007669"/>
    <property type="project" value="UniProtKB-KW"/>
</dbReference>
<dbReference type="Proteomes" id="UP000232875">
    <property type="component" value="Unassembled WGS sequence"/>
</dbReference>
<reference evidence="13 14" key="1">
    <citation type="submission" date="2017-10" db="EMBL/GenBank/DDBJ databases">
        <title>A novel species of cold-tolerant Malassezia isolated from bats.</title>
        <authorList>
            <person name="Lorch J.M."/>
            <person name="Palmer J.M."/>
            <person name="Vanderwolf K.J."/>
            <person name="Schmidt K.Z."/>
            <person name="Verant M.L."/>
            <person name="Weller T.J."/>
            <person name="Blehert D.S."/>
        </authorList>
    </citation>
    <scope>NUCLEOTIDE SEQUENCE [LARGE SCALE GENOMIC DNA]</scope>
    <source>
        <strain evidence="13 14">NWHC:44797-103</strain>
    </source>
</reference>
<dbReference type="PROSITE" id="PS50160">
    <property type="entry name" value="DNA_LIGASE_A3"/>
    <property type="match status" value="1"/>
</dbReference>
<dbReference type="AlphaFoldDB" id="A0A2N1JDH6"/>
<name>A0A2N1JDH6_9BASI</name>
<dbReference type="GO" id="GO:0071897">
    <property type="term" value="P:DNA biosynthetic process"/>
    <property type="evidence" value="ECO:0007669"/>
    <property type="project" value="InterPro"/>
</dbReference>
<dbReference type="InterPro" id="IPR012310">
    <property type="entry name" value="DNA_ligase_ATP-dep_cent"/>
</dbReference>
<evidence type="ECO:0000256" key="3">
    <source>
        <dbReference type="ARBA" id="ARBA00022598"/>
    </source>
</evidence>
<dbReference type="InterPro" id="IPR012340">
    <property type="entry name" value="NA-bd_OB-fold"/>
</dbReference>
<comment type="subcellular location">
    <subcellularLocation>
        <location evidence="1">Nucleus</location>
    </subcellularLocation>
</comment>
<keyword evidence="9" id="KW-0234">DNA repair</keyword>
<dbReference type="InterPro" id="IPR012309">
    <property type="entry name" value="DNA_ligase_ATP-dep_C"/>
</dbReference>
<sequence>MAPSTPKRKHAGSQGSPSREQPTLFAFLSSPSADDACQLESDAAYARTLASDTAQIEADAAFAQSLQAAWRNDAAPVAEPASTPMPSKVFSPRKRAKIDTAVLDKQLASMDFGMDPSQFDPAIDTTHWPCTHDGIAVPYALLAHGFSIAAKERGRTRILHVMTNMLRIVRHYEPSSLLAAVYLMSNHIAPSFHGIELGLGGAAIQRITLQVSGKKQAYLRKLWAQTGDAGDVAFEAFRDVVQLVEHAPLTLTKVYSTLHAISKASGPRSGATKQSLAARLLSAARGEERRFIVRTLCANLRIHAMRTTVLSALVRAHVLDDGTSQAQLAQASDAPIQSIAAMLQQADALGKRAYARRPDMGSIVDMLRDGIAGLQCAEIVPGTPVTPMLGSITRSFDAVLETMGNAAFVSEYKYDGQRIQLHVGNGVHVFSRHLETITDKYPDLCALAPFLSQHATSFIVDAEAVAVAPDSSLLPFQTLAARARKQVALQDIQVRVCLYVFDLLYLHGRSLLELTLRERRALLRAHFPQHIPTTAQHAGFQYAASCEHTSEMSVRTFFQSACEQRCEGIMIKRLDRPAEANGRMTQLSTYEPDKRSEAWFKVKKDYLQGIGDSLDLVPIGAWQGMGRKAAFWSPILLALYDPDTGMFQAVCKCISGFSDAFYKVLNEQYETAYLPAALDQYETNGLMADVWWPPTQVWEIRGADITISPTYPAAAGIVSERGLSLRFPRFIRERSDKRVEDATTPQQFAAMYLAQANIK</sequence>
<keyword evidence="3 9" id="KW-0436">Ligase</keyword>
<evidence type="ECO:0000256" key="5">
    <source>
        <dbReference type="ARBA" id="ARBA00022741"/>
    </source>
</evidence>
<comment type="catalytic activity">
    <reaction evidence="8 9">
        <text>ATP + (deoxyribonucleotide)n-3'-hydroxyl + 5'-phospho-(deoxyribonucleotide)m = (deoxyribonucleotide)n+m + AMP + diphosphate.</text>
        <dbReference type="EC" id="6.5.1.1"/>
    </reaction>
</comment>
<dbReference type="InterPro" id="IPR016059">
    <property type="entry name" value="DNA_ligase_ATP-dep_CS"/>
</dbReference>
<comment type="similarity">
    <text evidence="2 10">Belongs to the ATP-dependent DNA ligase family.</text>
</comment>
<dbReference type="GO" id="GO:0005524">
    <property type="term" value="F:ATP binding"/>
    <property type="evidence" value="ECO:0007669"/>
    <property type="project" value="UniProtKB-KW"/>
</dbReference>
<dbReference type="PROSITE" id="PS00697">
    <property type="entry name" value="DNA_LIGASE_A1"/>
    <property type="match status" value="1"/>
</dbReference>
<keyword evidence="9" id="KW-0233">DNA recombination</keyword>
<dbReference type="CDD" id="cd07969">
    <property type="entry name" value="OBF_DNA_ligase_I"/>
    <property type="match status" value="1"/>
</dbReference>
<proteinExistence type="inferred from homology"/>
<gene>
    <name evidence="13" type="ORF">MVES_001795</name>
</gene>
<dbReference type="EC" id="6.5.1.1" evidence="9"/>
<dbReference type="SUPFAM" id="SSF50249">
    <property type="entry name" value="Nucleic acid-binding proteins"/>
    <property type="match status" value="1"/>
</dbReference>
<dbReference type="InterPro" id="IPR036599">
    <property type="entry name" value="DNA_ligase_N_sf"/>
</dbReference>
<dbReference type="OrthoDB" id="206088at2759"/>
<dbReference type="CDD" id="cd07900">
    <property type="entry name" value="Adenylation_DNA_ligase_I_Euk"/>
    <property type="match status" value="1"/>
</dbReference>
<feature type="region of interest" description="Disordered" evidence="11">
    <location>
        <begin position="1"/>
        <end position="23"/>
    </location>
</feature>
<evidence type="ECO:0000256" key="6">
    <source>
        <dbReference type="ARBA" id="ARBA00022840"/>
    </source>
</evidence>
<dbReference type="GO" id="GO:0005634">
    <property type="term" value="C:nucleus"/>
    <property type="evidence" value="ECO:0007669"/>
    <property type="project" value="UniProtKB-SubCell"/>
</dbReference>
<dbReference type="SUPFAM" id="SSF56091">
    <property type="entry name" value="DNA ligase/mRNA capping enzyme, catalytic domain"/>
    <property type="match status" value="1"/>
</dbReference>
<keyword evidence="4" id="KW-0235">DNA replication</keyword>
<evidence type="ECO:0000256" key="1">
    <source>
        <dbReference type="ARBA" id="ARBA00004123"/>
    </source>
</evidence>
<keyword evidence="5 9" id="KW-0547">Nucleotide-binding</keyword>
<evidence type="ECO:0000259" key="12">
    <source>
        <dbReference type="PROSITE" id="PS50160"/>
    </source>
</evidence>
<evidence type="ECO:0000256" key="10">
    <source>
        <dbReference type="RuleBase" id="RU004196"/>
    </source>
</evidence>
<feature type="compositionally biased region" description="Basic residues" evidence="11">
    <location>
        <begin position="1"/>
        <end position="11"/>
    </location>
</feature>
<keyword evidence="7" id="KW-0539">Nucleus</keyword>
<dbReference type="SUPFAM" id="SSF117018">
    <property type="entry name" value="ATP-dependent DNA ligase DNA-binding domain"/>
    <property type="match status" value="1"/>
</dbReference>
<keyword evidence="9" id="KW-0227">DNA damage</keyword>
<dbReference type="GO" id="GO:0003910">
    <property type="term" value="F:DNA ligase (ATP) activity"/>
    <property type="evidence" value="ECO:0007669"/>
    <property type="project" value="UniProtKB-EC"/>
</dbReference>
<dbReference type="STRING" id="2020962.A0A2N1JDH6"/>
<dbReference type="GO" id="GO:0003677">
    <property type="term" value="F:DNA binding"/>
    <property type="evidence" value="ECO:0007669"/>
    <property type="project" value="InterPro"/>
</dbReference>
<dbReference type="GO" id="GO:0006310">
    <property type="term" value="P:DNA recombination"/>
    <property type="evidence" value="ECO:0007669"/>
    <property type="project" value="UniProtKB-KW"/>
</dbReference>
<dbReference type="GO" id="GO:0006273">
    <property type="term" value="P:lagging strand elongation"/>
    <property type="evidence" value="ECO:0007669"/>
    <property type="project" value="TreeGrafter"/>
</dbReference>
<dbReference type="PANTHER" id="PTHR45674">
    <property type="entry name" value="DNA LIGASE 1/3 FAMILY MEMBER"/>
    <property type="match status" value="1"/>
</dbReference>
<dbReference type="EMBL" id="KZ454989">
    <property type="protein sequence ID" value="PKI84610.1"/>
    <property type="molecule type" value="Genomic_DNA"/>
</dbReference>
<dbReference type="Gene3D" id="1.10.3260.10">
    <property type="entry name" value="DNA ligase, ATP-dependent, N-terminal domain"/>
    <property type="match status" value="1"/>
</dbReference>
<keyword evidence="14" id="KW-1185">Reference proteome</keyword>
<evidence type="ECO:0000256" key="7">
    <source>
        <dbReference type="ARBA" id="ARBA00023242"/>
    </source>
</evidence>
<dbReference type="Gene3D" id="3.30.1490.70">
    <property type="match status" value="1"/>
</dbReference>
<evidence type="ECO:0000256" key="2">
    <source>
        <dbReference type="ARBA" id="ARBA00007572"/>
    </source>
</evidence>
<dbReference type="PANTHER" id="PTHR45674:SF9">
    <property type="entry name" value="DNA LIGASE 3"/>
    <property type="match status" value="1"/>
</dbReference>
<dbReference type="Gene3D" id="2.40.50.140">
    <property type="entry name" value="Nucleic acid-binding proteins"/>
    <property type="match status" value="1"/>
</dbReference>
<protein>
    <recommendedName>
        <fullName evidence="9">DNA ligase</fullName>
        <ecNumber evidence="9">6.5.1.1</ecNumber>
    </recommendedName>
</protein>
<dbReference type="InterPro" id="IPR050191">
    <property type="entry name" value="ATP-dep_DNA_ligase"/>
</dbReference>
<organism evidence="13 14">
    <name type="scientific">Malassezia vespertilionis</name>
    <dbReference type="NCBI Taxonomy" id="2020962"/>
    <lineage>
        <taxon>Eukaryota</taxon>
        <taxon>Fungi</taxon>
        <taxon>Dikarya</taxon>
        <taxon>Basidiomycota</taxon>
        <taxon>Ustilaginomycotina</taxon>
        <taxon>Malasseziomycetes</taxon>
        <taxon>Malasseziales</taxon>
        <taxon>Malasseziaceae</taxon>
        <taxon>Malassezia</taxon>
    </lineage>
</organism>
<evidence type="ECO:0000256" key="4">
    <source>
        <dbReference type="ARBA" id="ARBA00022705"/>
    </source>
</evidence>
<evidence type="ECO:0000313" key="13">
    <source>
        <dbReference type="EMBL" id="PKI84610.1"/>
    </source>
</evidence>
<evidence type="ECO:0000256" key="8">
    <source>
        <dbReference type="ARBA" id="ARBA00034003"/>
    </source>
</evidence>
<accession>A0A2N1JDH6</accession>
<dbReference type="FunFam" id="2.40.50.140:FF:000062">
    <property type="entry name" value="DNA ligase"/>
    <property type="match status" value="1"/>
</dbReference>
<dbReference type="InterPro" id="IPR012308">
    <property type="entry name" value="DNA_ligase_ATP-dep_N"/>
</dbReference>
<evidence type="ECO:0000313" key="14">
    <source>
        <dbReference type="Proteomes" id="UP000232875"/>
    </source>
</evidence>
<dbReference type="FunFam" id="3.30.470.30:FF:000002">
    <property type="entry name" value="DNA ligase"/>
    <property type="match status" value="1"/>
</dbReference>
<feature type="domain" description="ATP-dependent DNA ligase family profile" evidence="12">
    <location>
        <begin position="489"/>
        <end position="641"/>
    </location>
</feature>
<dbReference type="Pfam" id="PF01068">
    <property type="entry name" value="DNA_ligase_A_M"/>
    <property type="match status" value="1"/>
</dbReference>
<dbReference type="Gene3D" id="3.30.470.30">
    <property type="entry name" value="DNA ligase/mRNA capping enzyme"/>
    <property type="match status" value="1"/>
</dbReference>
<keyword evidence="6 9" id="KW-0067">ATP-binding</keyword>
<evidence type="ECO:0000256" key="11">
    <source>
        <dbReference type="SAM" id="MobiDB-lite"/>
    </source>
</evidence>
<dbReference type="Pfam" id="PF04675">
    <property type="entry name" value="DNA_ligase_A_N"/>
    <property type="match status" value="1"/>
</dbReference>
<dbReference type="NCBIfam" id="TIGR00574">
    <property type="entry name" value="dnl1"/>
    <property type="match status" value="1"/>
</dbReference>
<dbReference type="Pfam" id="PF04679">
    <property type="entry name" value="DNA_ligase_A_C"/>
    <property type="match status" value="1"/>
</dbReference>